<reference evidence="1" key="1">
    <citation type="submission" date="2021-11" db="EMBL/GenBank/DDBJ databases">
        <authorList>
            <consortium name="Genoscope - CEA"/>
            <person name="William W."/>
        </authorList>
    </citation>
    <scope>NUCLEOTIDE SEQUENCE</scope>
</reference>
<organism evidence="1 2">
    <name type="scientific">Pelagomonas calceolata</name>
    <dbReference type="NCBI Taxonomy" id="35677"/>
    <lineage>
        <taxon>Eukaryota</taxon>
        <taxon>Sar</taxon>
        <taxon>Stramenopiles</taxon>
        <taxon>Ochrophyta</taxon>
        <taxon>Pelagophyceae</taxon>
        <taxon>Pelagomonadales</taxon>
        <taxon>Pelagomonadaceae</taxon>
        <taxon>Pelagomonas</taxon>
    </lineage>
</organism>
<proteinExistence type="predicted"/>
<dbReference type="EMBL" id="CAKKNE010000005">
    <property type="protein sequence ID" value="CAH0376009.1"/>
    <property type="molecule type" value="Genomic_DNA"/>
</dbReference>
<dbReference type="AlphaFoldDB" id="A0A8J2SZB7"/>
<comment type="caution">
    <text evidence="1">The sequence shown here is derived from an EMBL/GenBank/DDBJ whole genome shotgun (WGS) entry which is preliminary data.</text>
</comment>
<accession>A0A8J2SZB7</accession>
<protein>
    <submittedName>
        <fullName evidence="1">Uncharacterized protein</fullName>
    </submittedName>
</protein>
<evidence type="ECO:0000313" key="2">
    <source>
        <dbReference type="Proteomes" id="UP000789595"/>
    </source>
</evidence>
<dbReference type="OrthoDB" id="206385at2759"/>
<dbReference type="Proteomes" id="UP000789595">
    <property type="component" value="Unassembled WGS sequence"/>
</dbReference>
<gene>
    <name evidence="1" type="ORF">PECAL_5P05620</name>
</gene>
<name>A0A8J2SZB7_9STRA</name>
<sequence length="470" mass="50912">MGLFGAKKNKSLEDDLATLRKLRDDDASGALKKFFGDGEDPREWKYGRAVRVQDGRVTGFNSDNHGGDSTVNNGDSTGNLNLEIVKQLEMMQKTLDSVKEDTSSILRLSEEHRDELRQTRSTLIRAVFDATEVSTPTAFVILKKKLPTGQARVELTLNDDGTGFAVEGKAVAEAKERYEEGKTWMGTLAKFGRGVMKCNPKTISDAVHKACDELVVGEEMWLYLVDELTGKPVVPEGESIYPIRITKPAEVVSKLLPVMQVGLHAASLVNGVAGVVRCFGYPCPKVPEAWRAGAQDSVEILKQESSVEAFGAVHEEVLGGGEETKTTRGAALRELKTFFAERDKQGSYAGLRRIGDDDGTAVWTLLTDPEEVKAAIEKRAAQRRVEMKQHDVFVATALSDGSEEASQALAERVAAIAESRAAAPASGDAAAPAWAARFEARMMKIEEKLDASLQRDAARGSGVAGVRALS</sequence>
<evidence type="ECO:0000313" key="1">
    <source>
        <dbReference type="EMBL" id="CAH0376009.1"/>
    </source>
</evidence>
<keyword evidence="2" id="KW-1185">Reference proteome</keyword>